<dbReference type="InterPro" id="IPR035906">
    <property type="entry name" value="MetI-like_sf"/>
</dbReference>
<feature type="transmembrane region" description="Helical" evidence="8">
    <location>
        <begin position="24"/>
        <end position="47"/>
    </location>
</feature>
<proteinExistence type="inferred from homology"/>
<dbReference type="PANTHER" id="PTHR30450">
    <property type="entry name" value="ABC TRANSPORTER PERMEASE"/>
    <property type="match status" value="1"/>
</dbReference>
<evidence type="ECO:0000256" key="2">
    <source>
        <dbReference type="ARBA" id="ARBA00007069"/>
    </source>
</evidence>
<dbReference type="SUPFAM" id="SSF161098">
    <property type="entry name" value="MetI-like"/>
    <property type="match status" value="1"/>
</dbReference>
<evidence type="ECO:0000256" key="3">
    <source>
        <dbReference type="ARBA" id="ARBA00022448"/>
    </source>
</evidence>
<dbReference type="RefSeq" id="WP_131283841.1">
    <property type="nucleotide sequence ID" value="NZ_RXLP01000019.1"/>
</dbReference>
<evidence type="ECO:0000259" key="9">
    <source>
        <dbReference type="PROSITE" id="PS50928"/>
    </source>
</evidence>
<feature type="transmembrane region" description="Helical" evidence="8">
    <location>
        <begin position="153"/>
        <end position="175"/>
    </location>
</feature>
<dbReference type="PANTHER" id="PTHR30450:SF1">
    <property type="entry name" value="D-METHIONINE TRANSPORT SYSTEM PERMEASE PROTEIN METI-RELATED"/>
    <property type="match status" value="1"/>
</dbReference>
<feature type="transmembrane region" description="Helical" evidence="8">
    <location>
        <begin position="59"/>
        <end position="83"/>
    </location>
</feature>
<protein>
    <submittedName>
        <fullName evidence="10">ABC transporter permease</fullName>
    </submittedName>
</protein>
<accession>A0A4R0QSS4</accession>
<gene>
    <name evidence="10" type="ORF">EJ419_04005</name>
</gene>
<comment type="subcellular location">
    <subcellularLocation>
        <location evidence="1 8">Cell membrane</location>
        <topology evidence="1 8">Multi-pass membrane protein</topology>
    </subcellularLocation>
</comment>
<dbReference type="GO" id="GO:0048473">
    <property type="term" value="P:D-methionine transmembrane transport"/>
    <property type="evidence" value="ECO:0007669"/>
    <property type="project" value="TreeGrafter"/>
</dbReference>
<evidence type="ECO:0000313" key="10">
    <source>
        <dbReference type="EMBL" id="TCD54215.1"/>
    </source>
</evidence>
<dbReference type="OrthoDB" id="9793490at2"/>
<comment type="similarity">
    <text evidence="2">Belongs to the binding-protein-dependent transport system permease family. CysTW subfamily.</text>
</comment>
<sequence length="226" mass="23976">MFATLSEFFAEYGELLFDGTIDTLIMTTVSTILAYVIGLPFGVLLVISAKNGIHPNPVIHTILGGIVNIVRSVPFIILLVALIPLTRFIVGTSLGIPGAIVPLVITAAPFVARVVEQSLSEVDGSLIEAAQSFGSSTIDIIFKVLLVESLPSLVRGVSLTFITLFGFSAMAGTVAAGGLGDIAIRYGYQRYQYDVMIAAVILCIIIVQIAQVLGDIIAKAIDHQEK</sequence>
<dbReference type="NCBIfam" id="NF008049">
    <property type="entry name" value="PRK10782.1"/>
    <property type="match status" value="1"/>
</dbReference>
<dbReference type="Pfam" id="PF00528">
    <property type="entry name" value="BPD_transp_1"/>
    <property type="match status" value="1"/>
</dbReference>
<dbReference type="PROSITE" id="PS50928">
    <property type="entry name" value="ABC_TM1"/>
    <property type="match status" value="1"/>
</dbReference>
<dbReference type="InterPro" id="IPR000515">
    <property type="entry name" value="MetI-like"/>
</dbReference>
<evidence type="ECO:0000313" key="11">
    <source>
        <dbReference type="Proteomes" id="UP000291289"/>
    </source>
</evidence>
<feature type="domain" description="ABC transmembrane type-1" evidence="9">
    <location>
        <begin position="20"/>
        <end position="214"/>
    </location>
</feature>
<dbReference type="AlphaFoldDB" id="A0A4R0QSS4"/>
<evidence type="ECO:0000256" key="1">
    <source>
        <dbReference type="ARBA" id="ARBA00004651"/>
    </source>
</evidence>
<dbReference type="Proteomes" id="UP000291289">
    <property type="component" value="Unassembled WGS sequence"/>
</dbReference>
<organism evidence="10 11">
    <name type="scientific">Alloscardovia theropitheci</name>
    <dbReference type="NCBI Taxonomy" id="2496842"/>
    <lineage>
        <taxon>Bacteria</taxon>
        <taxon>Bacillati</taxon>
        <taxon>Actinomycetota</taxon>
        <taxon>Actinomycetes</taxon>
        <taxon>Bifidobacteriales</taxon>
        <taxon>Bifidobacteriaceae</taxon>
        <taxon>Alloscardovia</taxon>
    </lineage>
</organism>
<evidence type="ECO:0000256" key="8">
    <source>
        <dbReference type="RuleBase" id="RU363032"/>
    </source>
</evidence>
<evidence type="ECO:0000256" key="5">
    <source>
        <dbReference type="ARBA" id="ARBA00022692"/>
    </source>
</evidence>
<keyword evidence="11" id="KW-1185">Reference proteome</keyword>
<dbReference type="Gene3D" id="1.10.3720.10">
    <property type="entry name" value="MetI-like"/>
    <property type="match status" value="1"/>
</dbReference>
<dbReference type="GO" id="GO:0005886">
    <property type="term" value="C:plasma membrane"/>
    <property type="evidence" value="ECO:0007669"/>
    <property type="project" value="UniProtKB-SubCell"/>
</dbReference>
<feature type="transmembrane region" description="Helical" evidence="8">
    <location>
        <begin position="195"/>
        <end position="218"/>
    </location>
</feature>
<dbReference type="EMBL" id="RXLP01000019">
    <property type="protein sequence ID" value="TCD54215.1"/>
    <property type="molecule type" value="Genomic_DNA"/>
</dbReference>
<feature type="transmembrane region" description="Helical" evidence="8">
    <location>
        <begin position="89"/>
        <end position="112"/>
    </location>
</feature>
<keyword evidence="4" id="KW-1003">Cell membrane</keyword>
<dbReference type="InterPro" id="IPR051322">
    <property type="entry name" value="AA_ABC_Transporter_Permease"/>
</dbReference>
<evidence type="ECO:0000256" key="7">
    <source>
        <dbReference type="ARBA" id="ARBA00023136"/>
    </source>
</evidence>
<keyword evidence="7 8" id="KW-0472">Membrane</keyword>
<evidence type="ECO:0000256" key="6">
    <source>
        <dbReference type="ARBA" id="ARBA00022989"/>
    </source>
</evidence>
<keyword evidence="3 8" id="KW-0813">Transport</keyword>
<comment type="caution">
    <text evidence="10">The sequence shown here is derived from an EMBL/GenBank/DDBJ whole genome shotgun (WGS) entry which is preliminary data.</text>
</comment>
<reference evidence="10 11" key="1">
    <citation type="submission" date="2018-12" db="EMBL/GenBank/DDBJ databases">
        <title>Alloscrdovia theropitheci sp. nov: a novel taxon from the feces of the bleeding-herat monkey (Theropithecus geleda).</title>
        <authorList>
            <person name="Modesto M."/>
        </authorList>
    </citation>
    <scope>NUCLEOTIDE SEQUENCE [LARGE SCALE GENOMIC DNA]</scope>
    <source>
        <strain evidence="10 11">GLDI4/2</strain>
    </source>
</reference>
<dbReference type="CDD" id="cd06261">
    <property type="entry name" value="TM_PBP2"/>
    <property type="match status" value="1"/>
</dbReference>
<evidence type="ECO:0000256" key="4">
    <source>
        <dbReference type="ARBA" id="ARBA00022475"/>
    </source>
</evidence>
<name>A0A4R0QSS4_9BIFI</name>
<keyword evidence="5 8" id="KW-0812">Transmembrane</keyword>
<dbReference type="FunFam" id="1.10.3720.10:FF:000002">
    <property type="entry name" value="D-methionine ABC transporter permease MetI"/>
    <property type="match status" value="1"/>
</dbReference>
<keyword evidence="6 8" id="KW-1133">Transmembrane helix</keyword>